<keyword evidence="4" id="KW-0456">Lyase</keyword>
<dbReference type="PANTHER" id="PTHR33337">
    <property type="entry name" value="GFA DOMAIN-CONTAINING PROTEIN"/>
    <property type="match status" value="1"/>
</dbReference>
<accession>A0A380JEX4</accession>
<proteinExistence type="inferred from homology"/>
<dbReference type="Gene3D" id="3.90.1590.10">
    <property type="entry name" value="glutathione-dependent formaldehyde- activating enzyme (gfa)"/>
    <property type="match status" value="1"/>
</dbReference>
<dbReference type="EMBL" id="UHFA01000002">
    <property type="protein sequence ID" value="SUN36446.1"/>
    <property type="molecule type" value="Genomic_DNA"/>
</dbReference>
<sequence length="134" mass="14976">MISGSCLCGAVAYQAQSVHPLVTYCHCNFCRKAAGTAFSSNILADKEGFTILKGEEVPSFYQSSPGKTRVFCSKCGSPLYHTKEDQPDLITIKLGTLDQTDEDFSNWSACHIWTESEKPWLDYQKGDFFKQTKN</sequence>
<dbReference type="InterPro" id="IPR011057">
    <property type="entry name" value="Mss4-like_sf"/>
</dbReference>
<evidence type="ECO:0000313" key="7">
    <source>
        <dbReference type="Proteomes" id="UP000254082"/>
    </source>
</evidence>
<dbReference type="GO" id="GO:0016846">
    <property type="term" value="F:carbon-sulfur lyase activity"/>
    <property type="evidence" value="ECO:0007669"/>
    <property type="project" value="InterPro"/>
</dbReference>
<keyword evidence="7" id="KW-1185">Reference proteome</keyword>
<evidence type="ECO:0000256" key="3">
    <source>
        <dbReference type="ARBA" id="ARBA00022833"/>
    </source>
</evidence>
<evidence type="ECO:0000256" key="2">
    <source>
        <dbReference type="ARBA" id="ARBA00022723"/>
    </source>
</evidence>
<keyword evidence="2" id="KW-0479">Metal-binding</keyword>
<evidence type="ECO:0000256" key="1">
    <source>
        <dbReference type="ARBA" id="ARBA00005495"/>
    </source>
</evidence>
<dbReference type="Proteomes" id="UP000254082">
    <property type="component" value="Unassembled WGS sequence"/>
</dbReference>
<dbReference type="SUPFAM" id="SSF51316">
    <property type="entry name" value="Mss4-like"/>
    <property type="match status" value="1"/>
</dbReference>
<evidence type="ECO:0000256" key="4">
    <source>
        <dbReference type="ARBA" id="ARBA00023239"/>
    </source>
</evidence>
<dbReference type="PROSITE" id="PS51891">
    <property type="entry name" value="CENP_V_GFA"/>
    <property type="match status" value="1"/>
</dbReference>
<reference evidence="6 7" key="1">
    <citation type="submission" date="2018-06" db="EMBL/GenBank/DDBJ databases">
        <authorList>
            <consortium name="Pathogen Informatics"/>
            <person name="Doyle S."/>
        </authorList>
    </citation>
    <scope>NUCLEOTIDE SEQUENCE [LARGE SCALE GENOMIC DNA]</scope>
    <source>
        <strain evidence="7">NCTC 11391</strain>
    </source>
</reference>
<evidence type="ECO:0000259" key="5">
    <source>
        <dbReference type="PROSITE" id="PS51891"/>
    </source>
</evidence>
<dbReference type="RefSeq" id="WP_002998518.1">
    <property type="nucleotide sequence ID" value="NZ_UHFA01000002.1"/>
</dbReference>
<comment type="similarity">
    <text evidence="1">Belongs to the Gfa family.</text>
</comment>
<protein>
    <submittedName>
        <fullName evidence="6">Glutathione-dependent formaldehyde-activating protein</fullName>
    </submittedName>
</protein>
<organism evidence="6 7">
    <name type="scientific">Streptococcus downei MFe28</name>
    <dbReference type="NCBI Taxonomy" id="764290"/>
    <lineage>
        <taxon>Bacteria</taxon>
        <taxon>Bacillati</taxon>
        <taxon>Bacillota</taxon>
        <taxon>Bacilli</taxon>
        <taxon>Lactobacillales</taxon>
        <taxon>Streptococcaceae</taxon>
        <taxon>Streptococcus</taxon>
    </lineage>
</organism>
<dbReference type="PANTHER" id="PTHR33337:SF40">
    <property type="entry name" value="CENP-V_GFA DOMAIN-CONTAINING PROTEIN-RELATED"/>
    <property type="match status" value="1"/>
</dbReference>
<name>A0A380JEX4_STRDO</name>
<gene>
    <name evidence="6" type="ORF">NCTC11391_01471</name>
</gene>
<dbReference type="OrthoDB" id="4188830at2"/>
<dbReference type="AlphaFoldDB" id="A0A380JEX4"/>
<keyword evidence="3" id="KW-0862">Zinc</keyword>
<dbReference type="InterPro" id="IPR006913">
    <property type="entry name" value="CENP-V/GFA"/>
</dbReference>
<evidence type="ECO:0000313" key="6">
    <source>
        <dbReference type="EMBL" id="SUN36446.1"/>
    </source>
</evidence>
<dbReference type="GO" id="GO:0046872">
    <property type="term" value="F:metal ion binding"/>
    <property type="evidence" value="ECO:0007669"/>
    <property type="project" value="UniProtKB-KW"/>
</dbReference>
<dbReference type="Pfam" id="PF04828">
    <property type="entry name" value="GFA"/>
    <property type="match status" value="1"/>
</dbReference>
<feature type="domain" description="CENP-V/GFA" evidence="5">
    <location>
        <begin position="2"/>
        <end position="108"/>
    </location>
</feature>